<gene>
    <name evidence="2" type="ORF">PCAR00345_LOCUS5194</name>
</gene>
<sequence>MKGSQAARTIAGLKRCQVEAPSIAVGPSAEPSKQTEWKHYGLSNEEYLRKRQWRKGFRHTSCGRVFIALAISAMLLAFPLLSDRPLLSLQRVLFPFQAMLIEKINPQSRGYAVVQIPADLHAALQQTLNLDARRRYFGGSNEKIEDYIIYGRTSRVAMSIELKQRAASAMLLLLEDFCACELQEDAAVHGIRIYHRGARLVEHLDWPDRWVVSATINVHQNGSQWPLTLREGPGLWGGEPPISVAHSPGQAVLYEGSRLWHGRPEPFDGEEYAGIFIGYLPRNYPSQSGFLTRYTVLAVQSIKQRLRNSGIRI</sequence>
<proteinExistence type="predicted"/>
<evidence type="ECO:0000313" key="2">
    <source>
        <dbReference type="EMBL" id="CAE0752609.1"/>
    </source>
</evidence>
<reference evidence="2" key="1">
    <citation type="submission" date="2021-01" db="EMBL/GenBank/DDBJ databases">
        <authorList>
            <person name="Corre E."/>
            <person name="Pelletier E."/>
            <person name="Niang G."/>
            <person name="Scheremetjew M."/>
            <person name="Finn R."/>
            <person name="Kale V."/>
            <person name="Holt S."/>
            <person name="Cochrane G."/>
            <person name="Meng A."/>
            <person name="Brown T."/>
            <person name="Cohen L."/>
        </authorList>
    </citation>
    <scope>NUCLEOTIDE SEQUENCE</scope>
    <source>
        <strain evidence="2">CCMP645</strain>
    </source>
</reference>
<keyword evidence="1" id="KW-1133">Transmembrane helix</keyword>
<organism evidence="2">
    <name type="scientific">Chrysotila carterae</name>
    <name type="common">Marine alga</name>
    <name type="synonym">Syracosphaera carterae</name>
    <dbReference type="NCBI Taxonomy" id="13221"/>
    <lineage>
        <taxon>Eukaryota</taxon>
        <taxon>Haptista</taxon>
        <taxon>Haptophyta</taxon>
        <taxon>Prymnesiophyceae</taxon>
        <taxon>Isochrysidales</taxon>
        <taxon>Isochrysidaceae</taxon>
        <taxon>Chrysotila</taxon>
    </lineage>
</organism>
<dbReference type="AlphaFoldDB" id="A0A7S4B3E2"/>
<evidence type="ECO:0000256" key="1">
    <source>
        <dbReference type="SAM" id="Phobius"/>
    </source>
</evidence>
<evidence type="ECO:0008006" key="3">
    <source>
        <dbReference type="Google" id="ProtNLM"/>
    </source>
</evidence>
<feature type="transmembrane region" description="Helical" evidence="1">
    <location>
        <begin position="61"/>
        <end position="81"/>
    </location>
</feature>
<protein>
    <recommendedName>
        <fullName evidence="3">Prolyl 4-hydroxylase alpha subunit Fe(2+) 2OG dioxygenase domain-containing protein</fullName>
    </recommendedName>
</protein>
<keyword evidence="1" id="KW-0472">Membrane</keyword>
<dbReference type="EMBL" id="HBIZ01008898">
    <property type="protein sequence ID" value="CAE0752609.1"/>
    <property type="molecule type" value="Transcribed_RNA"/>
</dbReference>
<name>A0A7S4B3E2_CHRCT</name>
<keyword evidence="1" id="KW-0812">Transmembrane</keyword>
<accession>A0A7S4B3E2</accession>